<protein>
    <submittedName>
        <fullName evidence="1">Uncharacterized protein</fullName>
    </submittedName>
</protein>
<dbReference type="AlphaFoldDB" id="A0A7W7QZ40"/>
<dbReference type="Proteomes" id="UP000540506">
    <property type="component" value="Unassembled WGS sequence"/>
</dbReference>
<keyword evidence="2" id="KW-1185">Reference proteome</keyword>
<dbReference type="RefSeq" id="WP_184934390.1">
    <property type="nucleotide sequence ID" value="NZ_JACHJV010000001.1"/>
</dbReference>
<dbReference type="EMBL" id="JACHJV010000001">
    <property type="protein sequence ID" value="MBB4922174.1"/>
    <property type="molecule type" value="Genomic_DNA"/>
</dbReference>
<accession>A0A7W7QZ40</accession>
<comment type="caution">
    <text evidence="1">The sequence shown here is derived from an EMBL/GenBank/DDBJ whole genome shotgun (WGS) entry which is preliminary data.</text>
</comment>
<proteinExistence type="predicted"/>
<sequence length="64" mass="6926">MTAGWMAALVLACAGVLALLAWDQQRVQAGRVEAERQGRPLTAAEEHEWAAITAPLIEEQRGRG</sequence>
<evidence type="ECO:0000313" key="1">
    <source>
        <dbReference type="EMBL" id="MBB4922174.1"/>
    </source>
</evidence>
<organism evidence="1 2">
    <name type="scientific">Kitasatospora kifunensis</name>
    <name type="common">Streptomyces kifunensis</name>
    <dbReference type="NCBI Taxonomy" id="58351"/>
    <lineage>
        <taxon>Bacteria</taxon>
        <taxon>Bacillati</taxon>
        <taxon>Actinomycetota</taxon>
        <taxon>Actinomycetes</taxon>
        <taxon>Kitasatosporales</taxon>
        <taxon>Streptomycetaceae</taxon>
        <taxon>Kitasatospora</taxon>
    </lineage>
</organism>
<name>A0A7W7QZ40_KITKI</name>
<gene>
    <name evidence="1" type="ORF">FHR34_001167</name>
</gene>
<reference evidence="1 2" key="1">
    <citation type="submission" date="2020-08" db="EMBL/GenBank/DDBJ databases">
        <title>Sequencing the genomes of 1000 actinobacteria strains.</title>
        <authorList>
            <person name="Klenk H.-P."/>
        </authorList>
    </citation>
    <scope>NUCLEOTIDE SEQUENCE [LARGE SCALE GENOMIC DNA]</scope>
    <source>
        <strain evidence="1 2">DSM 41654</strain>
    </source>
</reference>
<evidence type="ECO:0000313" key="2">
    <source>
        <dbReference type="Proteomes" id="UP000540506"/>
    </source>
</evidence>